<dbReference type="EMBL" id="CM042051">
    <property type="protein sequence ID" value="KAI3728670.1"/>
    <property type="molecule type" value="Genomic_DNA"/>
</dbReference>
<reference evidence="2" key="1">
    <citation type="journal article" date="2022" name="Mol. Ecol. Resour.">
        <title>The genomes of chicory, endive, great burdock and yacon provide insights into Asteraceae palaeo-polyploidization history and plant inulin production.</title>
        <authorList>
            <person name="Fan W."/>
            <person name="Wang S."/>
            <person name="Wang H."/>
            <person name="Wang A."/>
            <person name="Jiang F."/>
            <person name="Liu H."/>
            <person name="Zhao H."/>
            <person name="Xu D."/>
            <person name="Zhang Y."/>
        </authorList>
    </citation>
    <scope>NUCLEOTIDE SEQUENCE [LARGE SCALE GENOMIC DNA]</scope>
    <source>
        <strain evidence="2">cv. Niubang</strain>
    </source>
</reference>
<organism evidence="1 2">
    <name type="scientific">Arctium lappa</name>
    <name type="common">Greater burdock</name>
    <name type="synonym">Lappa major</name>
    <dbReference type="NCBI Taxonomy" id="4217"/>
    <lineage>
        <taxon>Eukaryota</taxon>
        <taxon>Viridiplantae</taxon>
        <taxon>Streptophyta</taxon>
        <taxon>Embryophyta</taxon>
        <taxon>Tracheophyta</taxon>
        <taxon>Spermatophyta</taxon>
        <taxon>Magnoliopsida</taxon>
        <taxon>eudicotyledons</taxon>
        <taxon>Gunneridae</taxon>
        <taxon>Pentapetalae</taxon>
        <taxon>asterids</taxon>
        <taxon>campanulids</taxon>
        <taxon>Asterales</taxon>
        <taxon>Asteraceae</taxon>
        <taxon>Carduoideae</taxon>
        <taxon>Cardueae</taxon>
        <taxon>Arctiinae</taxon>
        <taxon>Arctium</taxon>
    </lineage>
</organism>
<name>A0ACB9C382_ARCLA</name>
<proteinExistence type="predicted"/>
<accession>A0ACB9C382</accession>
<dbReference type="Proteomes" id="UP001055879">
    <property type="component" value="Linkage Group LG05"/>
</dbReference>
<gene>
    <name evidence="1" type="ORF">L6452_17311</name>
</gene>
<protein>
    <submittedName>
        <fullName evidence="1">Uncharacterized protein</fullName>
    </submittedName>
</protein>
<keyword evidence="2" id="KW-1185">Reference proteome</keyword>
<evidence type="ECO:0000313" key="2">
    <source>
        <dbReference type="Proteomes" id="UP001055879"/>
    </source>
</evidence>
<evidence type="ECO:0000313" key="1">
    <source>
        <dbReference type="EMBL" id="KAI3728670.1"/>
    </source>
</evidence>
<reference evidence="1 2" key="2">
    <citation type="journal article" date="2022" name="Mol. Ecol. Resour.">
        <title>The genomes of chicory, endive, great burdock and yacon provide insights into Asteraceae paleo-polyploidization history and plant inulin production.</title>
        <authorList>
            <person name="Fan W."/>
            <person name="Wang S."/>
            <person name="Wang H."/>
            <person name="Wang A."/>
            <person name="Jiang F."/>
            <person name="Liu H."/>
            <person name="Zhao H."/>
            <person name="Xu D."/>
            <person name="Zhang Y."/>
        </authorList>
    </citation>
    <scope>NUCLEOTIDE SEQUENCE [LARGE SCALE GENOMIC DNA]</scope>
    <source>
        <strain evidence="2">cv. Niubang</strain>
    </source>
</reference>
<comment type="caution">
    <text evidence="1">The sequence shown here is derived from an EMBL/GenBank/DDBJ whole genome shotgun (WGS) entry which is preliminary data.</text>
</comment>
<sequence>MVVVGCRFSMERRRVVYYGHGGRRTESNGVERRSIAGGYDGGQRRKVCGWVIRGRQWWLCVATVVESSASNGCDVEDGQTEMVAALNGRIARVLIEEAAGC</sequence>